<evidence type="ECO:0000313" key="1">
    <source>
        <dbReference type="EMBL" id="MEQ2298607.1"/>
    </source>
</evidence>
<evidence type="ECO:0000313" key="2">
    <source>
        <dbReference type="Proteomes" id="UP001469553"/>
    </source>
</evidence>
<organism evidence="1 2">
    <name type="scientific">Ameca splendens</name>
    <dbReference type="NCBI Taxonomy" id="208324"/>
    <lineage>
        <taxon>Eukaryota</taxon>
        <taxon>Metazoa</taxon>
        <taxon>Chordata</taxon>
        <taxon>Craniata</taxon>
        <taxon>Vertebrata</taxon>
        <taxon>Euteleostomi</taxon>
        <taxon>Actinopterygii</taxon>
        <taxon>Neopterygii</taxon>
        <taxon>Teleostei</taxon>
        <taxon>Neoteleostei</taxon>
        <taxon>Acanthomorphata</taxon>
        <taxon>Ovalentaria</taxon>
        <taxon>Atherinomorphae</taxon>
        <taxon>Cyprinodontiformes</taxon>
        <taxon>Goodeidae</taxon>
        <taxon>Ameca</taxon>
    </lineage>
</organism>
<sequence length="153" mass="17478">MAWLVEQGELVRVIGKCGYTLNYLSGFQIMVRKERKSPVSTGCVCKTGLLMSEVIGEWTDQLEMIEGNSSRNNHFLQPRYAECHLWTHNRSDLEADWLQQQKTSLGATSASQEQKTLTTIKQRHKLEKQIIAKIVPDAVSLDFSCKFRCQNLT</sequence>
<accession>A0ABV0YYL2</accession>
<gene>
    <name evidence="1" type="ORF">AMECASPLE_006977</name>
</gene>
<keyword evidence="2" id="KW-1185">Reference proteome</keyword>
<comment type="caution">
    <text evidence="1">The sequence shown here is derived from an EMBL/GenBank/DDBJ whole genome shotgun (WGS) entry which is preliminary data.</text>
</comment>
<dbReference type="EMBL" id="JAHRIP010047372">
    <property type="protein sequence ID" value="MEQ2298607.1"/>
    <property type="molecule type" value="Genomic_DNA"/>
</dbReference>
<proteinExistence type="predicted"/>
<protein>
    <submittedName>
        <fullName evidence="1">Uncharacterized protein</fullName>
    </submittedName>
</protein>
<name>A0ABV0YYL2_9TELE</name>
<dbReference type="Proteomes" id="UP001469553">
    <property type="component" value="Unassembled WGS sequence"/>
</dbReference>
<reference evidence="1 2" key="1">
    <citation type="submission" date="2021-06" db="EMBL/GenBank/DDBJ databases">
        <authorList>
            <person name="Palmer J.M."/>
        </authorList>
    </citation>
    <scope>NUCLEOTIDE SEQUENCE [LARGE SCALE GENOMIC DNA]</scope>
    <source>
        <strain evidence="1 2">AS_MEX2019</strain>
        <tissue evidence="1">Muscle</tissue>
    </source>
</reference>